<keyword evidence="1" id="KW-0812">Transmembrane</keyword>
<keyword evidence="2" id="KW-0645">Protease</keyword>
<keyword evidence="1" id="KW-1133">Transmembrane helix</keyword>
<keyword evidence="3" id="KW-1185">Reference proteome</keyword>
<evidence type="ECO:0000313" key="3">
    <source>
        <dbReference type="Proteomes" id="UP000810171"/>
    </source>
</evidence>
<dbReference type="Gene3D" id="2.40.70.10">
    <property type="entry name" value="Acid Proteases"/>
    <property type="match status" value="1"/>
</dbReference>
<dbReference type="Pfam" id="PF13975">
    <property type="entry name" value="gag-asp_proteas"/>
    <property type="match status" value="1"/>
</dbReference>
<comment type="caution">
    <text evidence="2">The sequence shown here is derived from an EMBL/GenBank/DDBJ whole genome shotgun (WGS) entry which is preliminary data.</text>
</comment>
<sequence length="182" mass="20054">MSLPPERSGDPDQARRRIGRGMHYMTWILLLVFLGMFFNNYVEKQRNPNQHLSLAGDASGEVVLERNRGGHYVAPGRINGAPVNFLLDTGATRVSVPESLARQLGLEAGAEQKTMTANGVISVYSTVLDSVQLGGIELRNVQASINPFMPEDTVLLGMSFMQHLELVQRDGQLTLSVPETYQ</sequence>
<dbReference type="Proteomes" id="UP000810171">
    <property type="component" value="Unassembled WGS sequence"/>
</dbReference>
<dbReference type="InterPro" id="IPR011969">
    <property type="entry name" value="Clan_AA_Asp_peptidase_C"/>
</dbReference>
<gene>
    <name evidence="2" type="ORF">H9C73_03120</name>
</gene>
<keyword evidence="1" id="KW-0472">Membrane</keyword>
<dbReference type="InterPro" id="IPR001969">
    <property type="entry name" value="Aspartic_peptidase_AS"/>
</dbReference>
<keyword evidence="2" id="KW-0378">Hydrolase</keyword>
<dbReference type="EMBL" id="JACVEW010000003">
    <property type="protein sequence ID" value="MBP0047714.1"/>
    <property type="molecule type" value="Genomic_DNA"/>
</dbReference>
<dbReference type="SUPFAM" id="SSF50630">
    <property type="entry name" value="Acid proteases"/>
    <property type="match status" value="1"/>
</dbReference>
<accession>A0ABS3Z9L3</accession>
<dbReference type="GO" id="GO:0008233">
    <property type="term" value="F:peptidase activity"/>
    <property type="evidence" value="ECO:0007669"/>
    <property type="project" value="UniProtKB-KW"/>
</dbReference>
<dbReference type="GO" id="GO:0006508">
    <property type="term" value="P:proteolysis"/>
    <property type="evidence" value="ECO:0007669"/>
    <property type="project" value="UniProtKB-KW"/>
</dbReference>
<dbReference type="CDD" id="cd05483">
    <property type="entry name" value="retropepsin_like_bacteria"/>
    <property type="match status" value="1"/>
</dbReference>
<evidence type="ECO:0000256" key="1">
    <source>
        <dbReference type="SAM" id="Phobius"/>
    </source>
</evidence>
<proteinExistence type="predicted"/>
<evidence type="ECO:0000313" key="2">
    <source>
        <dbReference type="EMBL" id="MBP0047714.1"/>
    </source>
</evidence>
<name>A0ABS3Z9L3_9GAMM</name>
<dbReference type="InterPro" id="IPR021109">
    <property type="entry name" value="Peptidase_aspartic_dom_sf"/>
</dbReference>
<organism evidence="2 3">
    <name type="scientific">Marinobacterium alkalitolerans</name>
    <dbReference type="NCBI Taxonomy" id="1542925"/>
    <lineage>
        <taxon>Bacteria</taxon>
        <taxon>Pseudomonadati</taxon>
        <taxon>Pseudomonadota</taxon>
        <taxon>Gammaproteobacteria</taxon>
        <taxon>Oceanospirillales</taxon>
        <taxon>Oceanospirillaceae</taxon>
        <taxon>Marinobacterium</taxon>
    </lineage>
</organism>
<dbReference type="RefSeq" id="WP_209286321.1">
    <property type="nucleotide sequence ID" value="NZ_JACVEW010000003.1"/>
</dbReference>
<dbReference type="NCBIfam" id="TIGR02281">
    <property type="entry name" value="clan_AA_DTGA"/>
    <property type="match status" value="1"/>
</dbReference>
<dbReference type="InterPro" id="IPR034122">
    <property type="entry name" value="Retropepsin-like_bacterial"/>
</dbReference>
<feature type="transmembrane region" description="Helical" evidence="1">
    <location>
        <begin position="21"/>
        <end position="42"/>
    </location>
</feature>
<dbReference type="EC" id="3.4.23.-" evidence="2"/>
<protein>
    <submittedName>
        <fullName evidence="2">TIGR02281 family clan AA aspartic protease</fullName>
        <ecNumber evidence="2">3.4.23.-</ecNumber>
    </submittedName>
</protein>
<dbReference type="PROSITE" id="PS00141">
    <property type="entry name" value="ASP_PROTEASE"/>
    <property type="match status" value="1"/>
</dbReference>
<reference evidence="2 3" key="1">
    <citation type="submission" date="2020-09" db="EMBL/GenBank/DDBJ databases">
        <authorList>
            <person name="Tanuku N.R.S."/>
        </authorList>
    </citation>
    <scope>NUCLEOTIDE SEQUENCE [LARGE SCALE GENOMIC DNA]</scope>
    <source>
        <strain evidence="2 3">AK62</strain>
    </source>
</reference>